<dbReference type="InterPro" id="IPR000182">
    <property type="entry name" value="GNAT_dom"/>
</dbReference>
<sequence>MADAQTVSLDAATPADAVILSNLLELYIHDLSDVFPGIELGQDGRFGYPKLPLYWSERERRFAFLIRCGGRVAGFVLATRGSPAVEDPDTLDVAEFFVLRRYRRSGVGRQAACLLWNDLPGKWTVRVAEGNRGALAFWRGVVAEFTSGAVTELVRPGQPNAWRVFCFESVPERVGP</sequence>
<dbReference type="CDD" id="cd04301">
    <property type="entry name" value="NAT_SF"/>
    <property type="match status" value="1"/>
</dbReference>
<gene>
    <name evidence="2" type="ORF">POL72_26220</name>
</gene>
<evidence type="ECO:0000259" key="1">
    <source>
        <dbReference type="Pfam" id="PF00583"/>
    </source>
</evidence>
<evidence type="ECO:0000313" key="3">
    <source>
        <dbReference type="Proteomes" id="UP001217485"/>
    </source>
</evidence>
<keyword evidence="3" id="KW-1185">Reference proteome</keyword>
<dbReference type="RefSeq" id="WP_272098306.1">
    <property type="nucleotide sequence ID" value="NZ_JAQNDK010000003.1"/>
</dbReference>
<name>A0ABT5C4C0_9BACT</name>
<dbReference type="EMBL" id="JAQNDK010000003">
    <property type="protein sequence ID" value="MDC0681264.1"/>
    <property type="molecule type" value="Genomic_DNA"/>
</dbReference>
<dbReference type="SUPFAM" id="SSF55729">
    <property type="entry name" value="Acyl-CoA N-acyltransferases (Nat)"/>
    <property type="match status" value="1"/>
</dbReference>
<proteinExistence type="predicted"/>
<evidence type="ECO:0000313" key="2">
    <source>
        <dbReference type="EMBL" id="MDC0681264.1"/>
    </source>
</evidence>
<dbReference type="Gene3D" id="3.40.630.30">
    <property type="match status" value="1"/>
</dbReference>
<organism evidence="2 3">
    <name type="scientific">Sorangium atrum</name>
    <dbReference type="NCBI Taxonomy" id="2995308"/>
    <lineage>
        <taxon>Bacteria</taxon>
        <taxon>Pseudomonadati</taxon>
        <taxon>Myxococcota</taxon>
        <taxon>Polyangia</taxon>
        <taxon>Polyangiales</taxon>
        <taxon>Polyangiaceae</taxon>
        <taxon>Sorangium</taxon>
    </lineage>
</organism>
<dbReference type="Proteomes" id="UP001217485">
    <property type="component" value="Unassembled WGS sequence"/>
</dbReference>
<dbReference type="Pfam" id="PF00583">
    <property type="entry name" value="Acetyltransf_1"/>
    <property type="match status" value="1"/>
</dbReference>
<reference evidence="2 3" key="1">
    <citation type="submission" date="2023-01" db="EMBL/GenBank/DDBJ databases">
        <title>Minimal conservation of predation-associated metabolite biosynthetic gene clusters underscores biosynthetic potential of Myxococcota including descriptions for ten novel species: Archangium lansinium sp. nov., Myxococcus landrumus sp. nov., Nannocystis bai.</title>
        <authorList>
            <person name="Ahearne A."/>
            <person name="Stevens C."/>
            <person name="Dowd S."/>
        </authorList>
    </citation>
    <scope>NUCLEOTIDE SEQUENCE [LARGE SCALE GENOMIC DNA]</scope>
    <source>
        <strain evidence="2 3">WIWO2</strain>
    </source>
</reference>
<accession>A0ABT5C4C0</accession>
<feature type="domain" description="N-acetyltransferase" evidence="1">
    <location>
        <begin position="53"/>
        <end position="138"/>
    </location>
</feature>
<protein>
    <recommendedName>
        <fullName evidence="1">N-acetyltransferase domain-containing protein</fullName>
    </recommendedName>
</protein>
<dbReference type="InterPro" id="IPR016181">
    <property type="entry name" value="Acyl_CoA_acyltransferase"/>
</dbReference>
<comment type="caution">
    <text evidence="2">The sequence shown here is derived from an EMBL/GenBank/DDBJ whole genome shotgun (WGS) entry which is preliminary data.</text>
</comment>